<dbReference type="RefSeq" id="WP_245790025.1">
    <property type="nucleotide sequence ID" value="NZ_FRDF01000001.1"/>
</dbReference>
<dbReference type="CDD" id="cd16321">
    <property type="entry name" value="MraZ_C"/>
    <property type="match status" value="1"/>
</dbReference>
<dbReference type="InterPro" id="IPR038619">
    <property type="entry name" value="MraZ_sf"/>
</dbReference>
<dbReference type="AlphaFoldDB" id="A0A1M7RQB7"/>
<gene>
    <name evidence="1" type="ORF">SAMN02745193_00021</name>
</gene>
<dbReference type="SUPFAM" id="SSF89447">
    <property type="entry name" value="AbrB/MazE/MraZ-like"/>
    <property type="match status" value="1"/>
</dbReference>
<evidence type="ECO:0000313" key="1">
    <source>
        <dbReference type="EMBL" id="SHN48282.1"/>
    </source>
</evidence>
<dbReference type="InterPro" id="IPR035644">
    <property type="entry name" value="MraZ_C"/>
</dbReference>
<reference evidence="2" key="1">
    <citation type="submission" date="2016-12" db="EMBL/GenBank/DDBJ databases">
        <authorList>
            <person name="Varghese N."/>
            <person name="Submissions S."/>
        </authorList>
    </citation>
    <scope>NUCLEOTIDE SEQUENCE [LARGE SCALE GENOMIC DNA]</scope>
    <source>
        <strain evidence="2">DSM 11032</strain>
    </source>
</reference>
<proteinExistence type="predicted"/>
<dbReference type="Proteomes" id="UP000184391">
    <property type="component" value="Unassembled WGS sequence"/>
</dbReference>
<dbReference type="InterPro" id="IPR035642">
    <property type="entry name" value="MraZ_N"/>
</dbReference>
<sequence length="186" mass="20376">MSGDGVGLAQSWPRWGKEGIGQVSGFGGYSGQAYSPAGDKGRFVLPSALRKAVKESSEGNRILCLAAHDRFDCLVGFGLSRKAQLHAQLDREEERAIRLGLNEFDREVRAQQLFGFEQMPFDDSGRFVMPEHLRDLGKVGEGLYFQGAGDFFFVWNPEELMRMGPEWKGAQASCAKLVAAANKGAA</sequence>
<dbReference type="InterPro" id="IPR037914">
    <property type="entry name" value="SpoVT-AbrB_sf"/>
</dbReference>
<organism evidence="1 2">
    <name type="scientific">Erythrobacter sanguineus</name>
    <dbReference type="NCBI Taxonomy" id="198312"/>
    <lineage>
        <taxon>Bacteria</taxon>
        <taxon>Pseudomonadati</taxon>
        <taxon>Pseudomonadota</taxon>
        <taxon>Alphaproteobacteria</taxon>
        <taxon>Sphingomonadales</taxon>
        <taxon>Erythrobacteraceae</taxon>
        <taxon>Erythrobacter/Porphyrobacter group</taxon>
        <taxon>Erythrobacter</taxon>
    </lineage>
</organism>
<dbReference type="EMBL" id="FRDF01000001">
    <property type="protein sequence ID" value="SHN48282.1"/>
    <property type="molecule type" value="Genomic_DNA"/>
</dbReference>
<keyword evidence="2" id="KW-1185">Reference proteome</keyword>
<name>A0A1M7RQB7_9SPHN</name>
<dbReference type="STRING" id="198312.SAMN02745193_00021"/>
<dbReference type="Gene3D" id="3.40.1550.20">
    <property type="entry name" value="Transcriptional regulator MraZ domain"/>
    <property type="match status" value="1"/>
</dbReference>
<evidence type="ECO:0000313" key="2">
    <source>
        <dbReference type="Proteomes" id="UP000184391"/>
    </source>
</evidence>
<protein>
    <submittedName>
        <fullName evidence="1">MraZ protein</fullName>
    </submittedName>
</protein>
<dbReference type="CDD" id="cd16320">
    <property type="entry name" value="MraZ_N"/>
    <property type="match status" value="1"/>
</dbReference>
<accession>A0A1M7RQB7</accession>